<evidence type="ECO:0000256" key="1">
    <source>
        <dbReference type="SAM" id="Phobius"/>
    </source>
</evidence>
<gene>
    <name evidence="2" type="ORF">ABT39_MTgene598</name>
</gene>
<organism evidence="2">
    <name type="scientific">Picea glauca</name>
    <name type="common">White spruce</name>
    <name type="synonym">Pinus glauca</name>
    <dbReference type="NCBI Taxonomy" id="3330"/>
    <lineage>
        <taxon>Eukaryota</taxon>
        <taxon>Viridiplantae</taxon>
        <taxon>Streptophyta</taxon>
        <taxon>Embryophyta</taxon>
        <taxon>Tracheophyta</taxon>
        <taxon>Spermatophyta</taxon>
        <taxon>Pinopsida</taxon>
        <taxon>Pinidae</taxon>
        <taxon>Conifers I</taxon>
        <taxon>Pinales</taxon>
        <taxon>Pinaceae</taxon>
        <taxon>Picea</taxon>
    </lineage>
</organism>
<dbReference type="EMBL" id="LKAM01000001">
    <property type="protein sequence ID" value="KUM50754.1"/>
    <property type="molecule type" value="Genomic_DNA"/>
</dbReference>
<sequence length="73" mass="8464">MRRCLNPLAWMSHSWAQLISHFLLYLNGSRVLGFCLDPIQNPFLFLGTLVSCRNPFLMLAGLFVWYMVGLIYP</sequence>
<protein>
    <submittedName>
        <fullName evidence="2">Uncharacterized protein</fullName>
    </submittedName>
</protein>
<comment type="caution">
    <text evidence="2">The sequence shown here is derived from an EMBL/GenBank/DDBJ whole genome shotgun (WGS) entry which is preliminary data.</text>
</comment>
<accession>A0A101M4J1</accession>
<proteinExistence type="predicted"/>
<keyword evidence="1" id="KW-0472">Membrane</keyword>
<evidence type="ECO:0000313" key="2">
    <source>
        <dbReference type="EMBL" id="KUM50754.1"/>
    </source>
</evidence>
<feature type="transmembrane region" description="Helical" evidence="1">
    <location>
        <begin position="43"/>
        <end position="68"/>
    </location>
</feature>
<reference evidence="2" key="1">
    <citation type="journal article" date="2015" name="Genome Biol. Evol.">
        <title>Organellar Genomes of White Spruce (Picea glauca): Assembly and Annotation.</title>
        <authorList>
            <person name="Jackman S.D."/>
            <person name="Warren R.L."/>
            <person name="Gibb E.A."/>
            <person name="Vandervalk B.P."/>
            <person name="Mohamadi H."/>
            <person name="Chu J."/>
            <person name="Raymond A."/>
            <person name="Pleasance S."/>
            <person name="Coope R."/>
            <person name="Wildung M.R."/>
            <person name="Ritland C.E."/>
            <person name="Bousquet J."/>
            <person name="Jones S.J."/>
            <person name="Bohlmann J."/>
            <person name="Birol I."/>
        </authorList>
    </citation>
    <scope>NUCLEOTIDE SEQUENCE [LARGE SCALE GENOMIC DNA]</scope>
    <source>
        <tissue evidence="2">Flushing bud</tissue>
    </source>
</reference>
<geneLocation type="mitochondrion" evidence="2"/>
<keyword evidence="1" id="KW-0812">Transmembrane</keyword>
<dbReference type="AlphaFoldDB" id="A0A101M4J1"/>
<name>A0A101M4J1_PICGL</name>
<keyword evidence="2" id="KW-0496">Mitochondrion</keyword>
<keyword evidence="1" id="KW-1133">Transmembrane helix</keyword>